<dbReference type="AlphaFoldDB" id="A0A6A5QD90"/>
<dbReference type="Gene3D" id="3.40.50.150">
    <property type="entry name" value="Vaccinia Virus protein VP39"/>
    <property type="match status" value="1"/>
</dbReference>
<reference evidence="1" key="1">
    <citation type="journal article" date="2020" name="Stud. Mycol.">
        <title>101 Dothideomycetes genomes: a test case for predicting lifestyles and emergence of pathogens.</title>
        <authorList>
            <person name="Haridas S."/>
            <person name="Albert R."/>
            <person name="Binder M."/>
            <person name="Bloem J."/>
            <person name="Labutti K."/>
            <person name="Salamov A."/>
            <person name="Andreopoulos B."/>
            <person name="Baker S."/>
            <person name="Barry K."/>
            <person name="Bills G."/>
            <person name="Bluhm B."/>
            <person name="Cannon C."/>
            <person name="Castanera R."/>
            <person name="Culley D."/>
            <person name="Daum C."/>
            <person name="Ezra D."/>
            <person name="Gonzalez J."/>
            <person name="Henrissat B."/>
            <person name="Kuo A."/>
            <person name="Liang C."/>
            <person name="Lipzen A."/>
            <person name="Lutzoni F."/>
            <person name="Magnuson J."/>
            <person name="Mondo S."/>
            <person name="Nolan M."/>
            <person name="Ohm R."/>
            <person name="Pangilinan J."/>
            <person name="Park H.-J."/>
            <person name="Ramirez L."/>
            <person name="Alfaro M."/>
            <person name="Sun H."/>
            <person name="Tritt A."/>
            <person name="Yoshinaga Y."/>
            <person name="Zwiers L.-H."/>
            <person name="Turgeon B."/>
            <person name="Goodwin S."/>
            <person name="Spatafora J."/>
            <person name="Crous P."/>
            <person name="Grigoriev I."/>
        </authorList>
    </citation>
    <scope>NUCLEOTIDE SEQUENCE</scope>
    <source>
        <strain evidence="1">HMLAC05119</strain>
    </source>
</reference>
<dbReference type="CDD" id="cd02440">
    <property type="entry name" value="AdoMet_MTases"/>
    <property type="match status" value="1"/>
</dbReference>
<keyword evidence="1" id="KW-0808">Transferase</keyword>
<sequence length="295" mass="33538">MSDDFERVLIQGRVFQKISVDERIYCAPVANDDIEEDRLTAQHNLFCRLLGGDLVSPVIGLGSPRKVLDCGYGGGDWCVQFAEEYEDCEVTGIDVYPMQPVDQPDNLDLVSYNLNDRLNDPEVFESKAYDLIHSRFIAPGIKKNRWSSYFRDMRVLLRPGGWVQAAEYHLHIQSNSGKLTDQSATYRWWQGYARSMTDLHREPRIGLKLQELLSAAGLREIRAQYIRLPIGGWDPDPAQASIGRDAVGVVGDLLESLGTWPFTAHLGWTSAQFSQLMQEVRVELRDNDLKLYIPM</sequence>
<dbReference type="InterPro" id="IPR029063">
    <property type="entry name" value="SAM-dependent_MTases_sf"/>
</dbReference>
<dbReference type="PANTHER" id="PTHR43591">
    <property type="entry name" value="METHYLTRANSFERASE"/>
    <property type="match status" value="1"/>
</dbReference>
<dbReference type="Pfam" id="PF13489">
    <property type="entry name" value="Methyltransf_23"/>
    <property type="match status" value="1"/>
</dbReference>
<organism evidence="1 2">
    <name type="scientific">Ampelomyces quisqualis</name>
    <name type="common">Powdery mildew agent</name>
    <dbReference type="NCBI Taxonomy" id="50730"/>
    <lineage>
        <taxon>Eukaryota</taxon>
        <taxon>Fungi</taxon>
        <taxon>Dikarya</taxon>
        <taxon>Ascomycota</taxon>
        <taxon>Pezizomycotina</taxon>
        <taxon>Dothideomycetes</taxon>
        <taxon>Pleosporomycetidae</taxon>
        <taxon>Pleosporales</taxon>
        <taxon>Pleosporineae</taxon>
        <taxon>Phaeosphaeriaceae</taxon>
        <taxon>Ampelomyces</taxon>
    </lineage>
</organism>
<evidence type="ECO:0000313" key="2">
    <source>
        <dbReference type="Proteomes" id="UP000800096"/>
    </source>
</evidence>
<proteinExistence type="predicted"/>
<dbReference type="PANTHER" id="PTHR43591:SF24">
    <property type="entry name" value="2-METHOXY-6-POLYPRENYL-1,4-BENZOQUINOL METHYLASE, MITOCHONDRIAL"/>
    <property type="match status" value="1"/>
</dbReference>
<dbReference type="EMBL" id="ML979139">
    <property type="protein sequence ID" value="KAF1913292.1"/>
    <property type="molecule type" value="Genomic_DNA"/>
</dbReference>
<protein>
    <submittedName>
        <fullName evidence="1">S-adenosyl-L-methionine-dependent methyltransferase</fullName>
    </submittedName>
</protein>
<dbReference type="GO" id="GO:0032259">
    <property type="term" value="P:methylation"/>
    <property type="evidence" value="ECO:0007669"/>
    <property type="project" value="UniProtKB-KW"/>
</dbReference>
<dbReference type="OrthoDB" id="506498at2759"/>
<dbReference type="GO" id="GO:0008168">
    <property type="term" value="F:methyltransferase activity"/>
    <property type="evidence" value="ECO:0007669"/>
    <property type="project" value="UniProtKB-KW"/>
</dbReference>
<accession>A0A6A5QD90</accession>
<dbReference type="Proteomes" id="UP000800096">
    <property type="component" value="Unassembled WGS sequence"/>
</dbReference>
<keyword evidence="2" id="KW-1185">Reference proteome</keyword>
<name>A0A6A5QD90_AMPQU</name>
<keyword evidence="1" id="KW-0489">Methyltransferase</keyword>
<gene>
    <name evidence="1" type="ORF">BDU57DRAFT_457834</name>
</gene>
<evidence type="ECO:0000313" key="1">
    <source>
        <dbReference type="EMBL" id="KAF1913292.1"/>
    </source>
</evidence>
<dbReference type="SUPFAM" id="SSF53335">
    <property type="entry name" value="S-adenosyl-L-methionine-dependent methyltransferases"/>
    <property type="match status" value="1"/>
</dbReference>